<keyword evidence="1" id="KW-0732">Signal</keyword>
<dbReference type="AlphaFoldDB" id="A0A916UKZ8"/>
<proteinExistence type="predicted"/>
<accession>A0A916UKZ8</accession>
<protein>
    <submittedName>
        <fullName evidence="2">Uncharacterized protein</fullName>
    </submittedName>
</protein>
<evidence type="ECO:0000256" key="1">
    <source>
        <dbReference type="SAM" id="SignalP"/>
    </source>
</evidence>
<reference evidence="2" key="1">
    <citation type="journal article" date="2014" name="Int. J. Syst. Evol. Microbiol.">
        <title>Complete genome sequence of Corynebacterium casei LMG S-19264T (=DSM 44701T), isolated from a smear-ripened cheese.</title>
        <authorList>
            <consortium name="US DOE Joint Genome Institute (JGI-PGF)"/>
            <person name="Walter F."/>
            <person name="Albersmeier A."/>
            <person name="Kalinowski J."/>
            <person name="Ruckert C."/>
        </authorList>
    </citation>
    <scope>NUCLEOTIDE SEQUENCE</scope>
    <source>
        <strain evidence="2">CGMCC 1.10998</strain>
    </source>
</reference>
<gene>
    <name evidence="2" type="ORF">GCM10011396_24730</name>
</gene>
<sequence length="145" mass="16007">MKALFTACLIASTLAVPAFAVEEPGPERAIAMAARAAPAPVRGVFEMDIKSVGHSAGITYLNSEDDYQNQRNLAIELPASVEAELKRMLEVGDLDAALKGRHIRVNGPVMRVEIHTYLDDGTVSDKFYYQTHLFVSNTDQIRFIR</sequence>
<reference evidence="2" key="2">
    <citation type="submission" date="2020-09" db="EMBL/GenBank/DDBJ databases">
        <authorList>
            <person name="Sun Q."/>
            <person name="Zhou Y."/>
        </authorList>
    </citation>
    <scope>NUCLEOTIDE SEQUENCE</scope>
    <source>
        <strain evidence="2">CGMCC 1.10998</strain>
    </source>
</reference>
<feature type="chain" id="PRO_5037571859" evidence="1">
    <location>
        <begin position="21"/>
        <end position="145"/>
    </location>
</feature>
<organism evidence="2 3">
    <name type="scientific">Undibacterium terreum</name>
    <dbReference type="NCBI Taxonomy" id="1224302"/>
    <lineage>
        <taxon>Bacteria</taxon>
        <taxon>Pseudomonadati</taxon>
        <taxon>Pseudomonadota</taxon>
        <taxon>Betaproteobacteria</taxon>
        <taxon>Burkholderiales</taxon>
        <taxon>Oxalobacteraceae</taxon>
        <taxon>Undibacterium</taxon>
    </lineage>
</organism>
<name>A0A916UKZ8_9BURK</name>
<dbReference type="RefSeq" id="WP_188566343.1">
    <property type="nucleotide sequence ID" value="NZ_BMED01000002.1"/>
</dbReference>
<dbReference type="Proteomes" id="UP000637423">
    <property type="component" value="Unassembled WGS sequence"/>
</dbReference>
<evidence type="ECO:0000313" key="2">
    <source>
        <dbReference type="EMBL" id="GGC76548.1"/>
    </source>
</evidence>
<feature type="signal peptide" evidence="1">
    <location>
        <begin position="1"/>
        <end position="20"/>
    </location>
</feature>
<comment type="caution">
    <text evidence="2">The sequence shown here is derived from an EMBL/GenBank/DDBJ whole genome shotgun (WGS) entry which is preliminary data.</text>
</comment>
<dbReference type="EMBL" id="BMED01000002">
    <property type="protein sequence ID" value="GGC76548.1"/>
    <property type="molecule type" value="Genomic_DNA"/>
</dbReference>
<keyword evidence="3" id="KW-1185">Reference proteome</keyword>
<evidence type="ECO:0000313" key="3">
    <source>
        <dbReference type="Proteomes" id="UP000637423"/>
    </source>
</evidence>